<reference evidence="1 2" key="2">
    <citation type="submission" date="2019-09" db="EMBL/GenBank/DDBJ databases">
        <authorList>
            <person name="Jin C."/>
        </authorList>
    </citation>
    <scope>NUCLEOTIDE SEQUENCE [LARGE SCALE GENOMIC DNA]</scope>
    <source>
        <strain evidence="1 2">BN130099</strain>
    </source>
</reference>
<name>A0A5B1LP10_9ACTN</name>
<proteinExistence type="predicted"/>
<organism evidence="1 2">
    <name type="scientific">Nocardioides humilatus</name>
    <dbReference type="NCBI Taxonomy" id="2607660"/>
    <lineage>
        <taxon>Bacteria</taxon>
        <taxon>Bacillati</taxon>
        <taxon>Actinomycetota</taxon>
        <taxon>Actinomycetes</taxon>
        <taxon>Propionibacteriales</taxon>
        <taxon>Nocardioidaceae</taxon>
        <taxon>Nocardioides</taxon>
    </lineage>
</organism>
<dbReference type="RefSeq" id="WP_149727299.1">
    <property type="nucleotide sequence ID" value="NZ_VUJV01000001.1"/>
</dbReference>
<dbReference type="AlphaFoldDB" id="A0A5B1LP10"/>
<dbReference type="EMBL" id="VUJV01000001">
    <property type="protein sequence ID" value="KAA1421838.1"/>
    <property type="molecule type" value="Genomic_DNA"/>
</dbReference>
<reference evidence="1 2" key="1">
    <citation type="submission" date="2019-09" db="EMBL/GenBank/DDBJ databases">
        <title>Nocardioides panacisoli sp. nov., isolated from the soil of a ginseng field.</title>
        <authorList>
            <person name="Cho C."/>
        </authorList>
    </citation>
    <scope>NUCLEOTIDE SEQUENCE [LARGE SCALE GENOMIC DNA]</scope>
    <source>
        <strain evidence="1 2">BN130099</strain>
    </source>
</reference>
<comment type="caution">
    <text evidence="1">The sequence shown here is derived from an EMBL/GenBank/DDBJ whole genome shotgun (WGS) entry which is preliminary data.</text>
</comment>
<sequence length="93" mass="10042">MSTQTTQIGHTGQIEALNAHFLRDAFGRPLTDGTCVVDPDGQVGYVRFEHGNRRGPDSGYWDGWFTVAPTRDAHPLRGKLVTGSMVSVIGVAS</sequence>
<dbReference type="Proteomes" id="UP000325003">
    <property type="component" value="Unassembled WGS sequence"/>
</dbReference>
<accession>A0A5B1LP10</accession>
<protein>
    <submittedName>
        <fullName evidence="1">Uncharacterized protein</fullName>
    </submittedName>
</protein>
<evidence type="ECO:0000313" key="2">
    <source>
        <dbReference type="Proteomes" id="UP000325003"/>
    </source>
</evidence>
<evidence type="ECO:0000313" key="1">
    <source>
        <dbReference type="EMBL" id="KAA1421838.1"/>
    </source>
</evidence>
<gene>
    <name evidence="1" type="ORF">F0U44_06100</name>
</gene>
<keyword evidence="2" id="KW-1185">Reference proteome</keyword>